<reference evidence="1" key="1">
    <citation type="submission" date="2019-08" db="EMBL/GenBank/DDBJ databases">
        <authorList>
            <person name="Kucharzyk K."/>
            <person name="Murdoch R.W."/>
            <person name="Higgins S."/>
            <person name="Loffler F."/>
        </authorList>
    </citation>
    <scope>NUCLEOTIDE SEQUENCE</scope>
</reference>
<gene>
    <name evidence="1" type="ORF">SDC9_184326</name>
</gene>
<name>A0A645HCQ6_9ZZZZ</name>
<comment type="caution">
    <text evidence="1">The sequence shown here is derived from an EMBL/GenBank/DDBJ whole genome shotgun (WGS) entry which is preliminary data.</text>
</comment>
<proteinExistence type="predicted"/>
<protein>
    <submittedName>
        <fullName evidence="1">Uncharacterized protein</fullName>
    </submittedName>
</protein>
<evidence type="ECO:0000313" key="1">
    <source>
        <dbReference type="EMBL" id="MPN36815.1"/>
    </source>
</evidence>
<dbReference type="EMBL" id="VSSQ01091176">
    <property type="protein sequence ID" value="MPN36815.1"/>
    <property type="molecule type" value="Genomic_DNA"/>
</dbReference>
<organism evidence="1">
    <name type="scientific">bioreactor metagenome</name>
    <dbReference type="NCBI Taxonomy" id="1076179"/>
    <lineage>
        <taxon>unclassified sequences</taxon>
        <taxon>metagenomes</taxon>
        <taxon>ecological metagenomes</taxon>
    </lineage>
</organism>
<sequence length="83" mass="9019">MVELLLGLGGAYIIDVIGIGAKEYIVVPALENKVLRFKIARFEVINNGLITIKTVGCNGNNVIPGAKVEMLGHFYCAYYICEA</sequence>
<accession>A0A645HCQ6</accession>
<dbReference type="AlphaFoldDB" id="A0A645HCQ6"/>